<dbReference type="PROSITE" id="PS50011">
    <property type="entry name" value="PROTEIN_KINASE_DOM"/>
    <property type="match status" value="1"/>
</dbReference>
<gene>
    <name evidence="2" type="ORF">FTOL_08657</name>
</gene>
<proteinExistence type="predicted"/>
<dbReference type="GO" id="GO:0004672">
    <property type="term" value="F:protein kinase activity"/>
    <property type="evidence" value="ECO:0007669"/>
    <property type="project" value="InterPro"/>
</dbReference>
<accession>A0AAE8MD60</accession>
<dbReference type="Proteomes" id="UP001187734">
    <property type="component" value="Unassembled WGS sequence"/>
</dbReference>
<keyword evidence="3" id="KW-1185">Reference proteome</keyword>
<dbReference type="SUPFAM" id="SSF56112">
    <property type="entry name" value="Protein kinase-like (PK-like)"/>
    <property type="match status" value="1"/>
</dbReference>
<protein>
    <recommendedName>
        <fullName evidence="1">Protein kinase domain-containing protein</fullName>
    </recommendedName>
</protein>
<dbReference type="EMBL" id="ONZP01000306">
    <property type="protein sequence ID" value="SPJ80265.1"/>
    <property type="molecule type" value="Genomic_DNA"/>
</dbReference>
<dbReference type="InterPro" id="IPR011009">
    <property type="entry name" value="Kinase-like_dom_sf"/>
</dbReference>
<evidence type="ECO:0000313" key="2">
    <source>
        <dbReference type="EMBL" id="SPJ80265.1"/>
    </source>
</evidence>
<dbReference type="GO" id="GO:0005524">
    <property type="term" value="F:ATP binding"/>
    <property type="evidence" value="ECO:0007669"/>
    <property type="project" value="InterPro"/>
</dbReference>
<comment type="caution">
    <text evidence="2">The sequence shown here is derived from an EMBL/GenBank/DDBJ whole genome shotgun (WGS) entry which is preliminary data.</text>
</comment>
<dbReference type="Gene3D" id="1.10.510.10">
    <property type="entry name" value="Transferase(Phosphotransferase) domain 1"/>
    <property type="match status" value="1"/>
</dbReference>
<dbReference type="PANTHER" id="PTHR37542:SF3">
    <property type="entry name" value="PRION-INHIBITION AND PROPAGATION HELO DOMAIN-CONTAINING PROTEIN"/>
    <property type="match status" value="1"/>
</dbReference>
<dbReference type="InterPro" id="IPR000719">
    <property type="entry name" value="Prot_kinase_dom"/>
</dbReference>
<feature type="domain" description="Protein kinase" evidence="1">
    <location>
        <begin position="110"/>
        <end position="510"/>
    </location>
</feature>
<sequence length="510" mass="57778">MMGIDTIIGLASLAIAVPGLVQTFIHAGRWLSEKLRTTPGSSEIAKMQDFILFLDRGTMRTTLETVEDLYTDTSDTSLKSSLEASTEKLWAYMVELDKQIRKLKSSGNSEKQMKKATEAALAAIKDMYDLESRLRAYVQAQIASKTLRSRFELRATQFCLIGSPTKVVHSTSSVAVGDFSLHDRRGYESCVIEERVFPGLPSSDAYEKAVDLARTFQSFDASSGLLELAGFQVLTSNPWANDRFRYIFSFPKDRMNPRSLRDIFLDPINKPTPPIPRNYRFILPRKLAEAVYHVHQQNLVHKCIRPECILVFEPAPGDSPKVKYPKIIGTPFLVDWEHVRRTVEVTQLRVYDDWTMALYQHPERQASPSTVGMAEFRYNIGHDIYSLGVCLLEIGLWDSFVMSCEGIPKLSPVLTAAKAKWKRENDVACQSMTDSQIEQKVFIMLAADRLAYEMGEVYSRLVIKCLTCLEKGFGNVLKFVDSASRDWDEQGVLFIQEIRRELKEASIMGS</sequence>
<dbReference type="AlphaFoldDB" id="A0AAE8MD60"/>
<evidence type="ECO:0000259" key="1">
    <source>
        <dbReference type="PROSITE" id="PS50011"/>
    </source>
</evidence>
<evidence type="ECO:0000313" key="3">
    <source>
        <dbReference type="Proteomes" id="UP001187734"/>
    </source>
</evidence>
<dbReference type="PANTHER" id="PTHR37542">
    <property type="entry name" value="HELO DOMAIN-CONTAINING PROTEIN-RELATED"/>
    <property type="match status" value="1"/>
</dbReference>
<name>A0AAE8MD60_9HYPO</name>
<organism evidence="2 3">
    <name type="scientific">Fusarium torulosum</name>
    <dbReference type="NCBI Taxonomy" id="33205"/>
    <lineage>
        <taxon>Eukaryota</taxon>
        <taxon>Fungi</taxon>
        <taxon>Dikarya</taxon>
        <taxon>Ascomycota</taxon>
        <taxon>Pezizomycotina</taxon>
        <taxon>Sordariomycetes</taxon>
        <taxon>Hypocreomycetidae</taxon>
        <taxon>Hypocreales</taxon>
        <taxon>Nectriaceae</taxon>
        <taxon>Fusarium</taxon>
    </lineage>
</organism>
<reference evidence="2" key="1">
    <citation type="submission" date="2018-03" db="EMBL/GenBank/DDBJ databases">
        <authorList>
            <person name="Guldener U."/>
        </authorList>
    </citation>
    <scope>NUCLEOTIDE SEQUENCE</scope>
</reference>